<dbReference type="EMBL" id="OOIN01000029">
    <property type="protein sequence ID" value="SPO29672.1"/>
    <property type="molecule type" value="Genomic_DNA"/>
</dbReference>
<proteinExistence type="predicted"/>
<dbReference type="Pfam" id="PF04696">
    <property type="entry name" value="Pinin_SDK_memA"/>
    <property type="match status" value="1"/>
</dbReference>
<feature type="compositionally biased region" description="Polar residues" evidence="1">
    <location>
        <begin position="107"/>
        <end position="121"/>
    </location>
</feature>
<feature type="compositionally biased region" description="Polar residues" evidence="1">
    <location>
        <begin position="86"/>
        <end position="95"/>
    </location>
</feature>
<evidence type="ECO:0000259" key="2">
    <source>
        <dbReference type="Pfam" id="PF04696"/>
    </source>
</evidence>
<feature type="compositionally biased region" description="Low complexity" evidence="1">
    <location>
        <begin position="18"/>
        <end position="32"/>
    </location>
</feature>
<name>A0A5C3EGZ2_9BASI</name>
<evidence type="ECO:0000313" key="3">
    <source>
        <dbReference type="EMBL" id="SPO29672.1"/>
    </source>
</evidence>
<dbReference type="AlphaFoldDB" id="A0A5C3EGZ2"/>
<accession>A0A5C3EGZ2</accession>
<keyword evidence="4" id="KW-1185">Reference proteome</keyword>
<feature type="region of interest" description="Disordered" evidence="1">
    <location>
        <begin position="1"/>
        <end position="128"/>
    </location>
</feature>
<evidence type="ECO:0000313" key="4">
    <source>
        <dbReference type="Proteomes" id="UP000324022"/>
    </source>
</evidence>
<dbReference type="OrthoDB" id="330772at2759"/>
<gene>
    <name evidence="3" type="ORF">UTRI_05494</name>
</gene>
<organism evidence="3 4">
    <name type="scientific">Ustilago trichophora</name>
    <dbReference type="NCBI Taxonomy" id="86804"/>
    <lineage>
        <taxon>Eukaryota</taxon>
        <taxon>Fungi</taxon>
        <taxon>Dikarya</taxon>
        <taxon>Basidiomycota</taxon>
        <taxon>Ustilaginomycotina</taxon>
        <taxon>Ustilaginomycetes</taxon>
        <taxon>Ustilaginales</taxon>
        <taxon>Ustilaginaceae</taxon>
        <taxon>Ustilago</taxon>
    </lineage>
</organism>
<feature type="compositionally biased region" description="Basic residues" evidence="1">
    <location>
        <begin position="53"/>
        <end position="70"/>
    </location>
</feature>
<dbReference type="InterPro" id="IPR006786">
    <property type="entry name" value="Pinin_SDK_MemA"/>
</dbReference>
<reference evidence="3 4" key="1">
    <citation type="submission" date="2018-03" db="EMBL/GenBank/DDBJ databases">
        <authorList>
            <person name="Guldener U."/>
        </authorList>
    </citation>
    <scope>NUCLEOTIDE SEQUENCE [LARGE SCALE GENOMIC DNA]</scope>
    <source>
        <strain evidence="3 4">NBRC100155</strain>
    </source>
</reference>
<feature type="domain" description="Pinin/SDK/MemA protein" evidence="2">
    <location>
        <begin position="125"/>
        <end position="272"/>
    </location>
</feature>
<evidence type="ECO:0000256" key="1">
    <source>
        <dbReference type="SAM" id="MobiDB-lite"/>
    </source>
</evidence>
<feature type="compositionally biased region" description="Low complexity" evidence="1">
    <location>
        <begin position="39"/>
        <end position="52"/>
    </location>
</feature>
<sequence length="308" mass="34745">MADMDQDSPLPEAGPSNSQAFKQSHQASQQQSPSPPTANPSSISNANPTSARSRSRSASHSPTSHRRGSKRQSTFSPVLEEESRLPITSTSAPQQRDSEPSTKRLRTTTTAANLPRTSSAAQDPDRRRGARLFGVLTSTLTQFKREAESTRAATAAQKRAQIQARLANKLRDTQTAIDQSQRKRTLLWEARNIAQQIATGDAQRKTLRRMKRRMASFLYTPTPTKKTKQRLAENIPSNLNPISKSDDKIGHYSLYFLPRKTLPQQEDQLNHQEDNVDDEIDTFDDNWVQNRKILVQNLILVKRKFKDM</sequence>
<protein>
    <recommendedName>
        <fullName evidence="2">Pinin/SDK/MemA protein domain-containing protein</fullName>
    </recommendedName>
</protein>
<dbReference type="Proteomes" id="UP000324022">
    <property type="component" value="Unassembled WGS sequence"/>
</dbReference>